<dbReference type="InterPro" id="IPR013216">
    <property type="entry name" value="Methyltransf_11"/>
</dbReference>
<evidence type="ECO:0000256" key="2">
    <source>
        <dbReference type="ARBA" id="ARBA00022679"/>
    </source>
</evidence>
<dbReference type="OrthoDB" id="9789575at2"/>
<dbReference type="InterPro" id="IPR020803">
    <property type="entry name" value="MeTfrase_dom"/>
</dbReference>
<keyword evidence="1 5" id="KW-0489">Methyltransferase</keyword>
<dbReference type="Pfam" id="PF08241">
    <property type="entry name" value="Methyltransf_11"/>
    <property type="match status" value="1"/>
</dbReference>
<dbReference type="InterPro" id="IPR029063">
    <property type="entry name" value="SAM-dependent_MTases_sf"/>
</dbReference>
<name>A0A3A8KEK9_9BACT</name>
<dbReference type="AlphaFoldDB" id="A0A3A8KEK9"/>
<evidence type="ECO:0000313" key="5">
    <source>
        <dbReference type="EMBL" id="RKH05609.1"/>
    </source>
</evidence>
<comment type="caution">
    <text evidence="5">The sequence shown here is derived from an EMBL/GenBank/DDBJ whole genome shotgun (WGS) entry which is preliminary data.</text>
</comment>
<dbReference type="SUPFAM" id="SSF53335">
    <property type="entry name" value="S-adenosyl-L-methionine-dependent methyltransferases"/>
    <property type="match status" value="1"/>
</dbReference>
<reference evidence="6" key="1">
    <citation type="submission" date="2018-09" db="EMBL/GenBank/DDBJ databases">
        <authorList>
            <person name="Livingstone P.G."/>
            <person name="Whitworth D.E."/>
        </authorList>
    </citation>
    <scope>NUCLEOTIDE SEQUENCE [LARGE SCALE GENOMIC DNA]</scope>
    <source>
        <strain evidence="6">CA043D</strain>
    </source>
</reference>
<evidence type="ECO:0000256" key="3">
    <source>
        <dbReference type="ARBA" id="ARBA00022691"/>
    </source>
</evidence>
<evidence type="ECO:0000256" key="1">
    <source>
        <dbReference type="ARBA" id="ARBA00022603"/>
    </source>
</evidence>
<accession>A0A3A8KEK9</accession>
<keyword evidence="6" id="KW-1185">Reference proteome</keyword>
<dbReference type="RefSeq" id="WP_120601849.1">
    <property type="nucleotide sequence ID" value="NZ_RAWE01000017.1"/>
</dbReference>
<evidence type="ECO:0000259" key="4">
    <source>
        <dbReference type="SMART" id="SM00828"/>
    </source>
</evidence>
<dbReference type="CDD" id="cd02440">
    <property type="entry name" value="AdoMet_MTases"/>
    <property type="match status" value="1"/>
</dbReference>
<evidence type="ECO:0000313" key="6">
    <source>
        <dbReference type="Proteomes" id="UP000268313"/>
    </source>
</evidence>
<organism evidence="5 6">
    <name type="scientific">Corallococcus carmarthensis</name>
    <dbReference type="NCBI Taxonomy" id="2316728"/>
    <lineage>
        <taxon>Bacteria</taxon>
        <taxon>Pseudomonadati</taxon>
        <taxon>Myxococcota</taxon>
        <taxon>Myxococcia</taxon>
        <taxon>Myxococcales</taxon>
        <taxon>Cystobacterineae</taxon>
        <taxon>Myxococcaceae</taxon>
        <taxon>Corallococcus</taxon>
    </lineage>
</organism>
<keyword evidence="2 5" id="KW-0808">Transferase</keyword>
<dbReference type="EMBL" id="RAWE01000017">
    <property type="protein sequence ID" value="RKH05609.1"/>
    <property type="molecule type" value="Genomic_DNA"/>
</dbReference>
<gene>
    <name evidence="5" type="ORF">D7X32_07710</name>
</gene>
<dbReference type="Proteomes" id="UP000268313">
    <property type="component" value="Unassembled WGS sequence"/>
</dbReference>
<dbReference type="GO" id="GO:0032259">
    <property type="term" value="P:methylation"/>
    <property type="evidence" value="ECO:0007669"/>
    <property type="project" value="UniProtKB-KW"/>
</dbReference>
<feature type="domain" description="Polyketide synthase-like methyltransferase" evidence="4">
    <location>
        <begin position="60"/>
        <end position="297"/>
    </location>
</feature>
<protein>
    <submittedName>
        <fullName evidence="5">Methyltransferase domain-containing protein</fullName>
    </submittedName>
</protein>
<keyword evidence="3" id="KW-0949">S-adenosyl-L-methionine</keyword>
<sequence>MVNMRQVATRLKSALLADPERFYTNETGAWVAGMPAPQDIRVTTGREPFWINLGYWKHVEKVDDTNVERVGELFRSAQAEMARLLARTAKLGPGDAVLDCGFGYADQDLLWAEEFKPASIVGVNITPNQVRVGRERVKLTGLEGVVRLEVGSATALPGGEGAFDVVFALESAMHFRTRQDFLREAFRVLKPGGRLVMADMAQKTDRESDAGLRQRLRYRYWRGLIAFPEANVWSTERYLSELRRAGFGDAKVESIADDVYPAVNTAIVALRGMTQLERKPGSTSLHQVRADVHRAMRMTPEQRQWTALFNCDEYAVVSARKP</sequence>
<dbReference type="GO" id="GO:0008168">
    <property type="term" value="F:methyltransferase activity"/>
    <property type="evidence" value="ECO:0007669"/>
    <property type="project" value="UniProtKB-KW"/>
</dbReference>
<dbReference type="Gene3D" id="3.40.50.150">
    <property type="entry name" value="Vaccinia Virus protein VP39"/>
    <property type="match status" value="1"/>
</dbReference>
<dbReference type="SMART" id="SM00828">
    <property type="entry name" value="PKS_MT"/>
    <property type="match status" value="1"/>
</dbReference>
<proteinExistence type="predicted"/>
<dbReference type="PANTHER" id="PTHR44068">
    <property type="entry name" value="ZGC:194242"/>
    <property type="match status" value="1"/>
</dbReference>
<dbReference type="PANTHER" id="PTHR44068:SF11">
    <property type="entry name" value="GERANYL DIPHOSPHATE 2-C-METHYLTRANSFERASE"/>
    <property type="match status" value="1"/>
</dbReference>
<dbReference type="InterPro" id="IPR050447">
    <property type="entry name" value="Erg6_SMT_methyltransf"/>
</dbReference>